<proteinExistence type="predicted"/>
<sequence>MSDPVQRFIHALVRRSIAGRDDSTGKVTISHLFTLYSIFERVPIHLGYVLTDYLVHQGTHTRLKTITAGPYITRLIISMGLEEKTEGTERLQLMTGLGMSTFCQMGLVKHSGSRYILVSQSADNSEDDEESDSEDIDIPSPASELLSSTRRSRFERLEEQISDIVPPRIRFSQKANTWATQPSLSRFYALKRTQRFDPQSSRRGVL</sequence>
<reference evidence="2" key="2">
    <citation type="journal article" date="2022" name="Hortic Res">
        <title>The genome of Dioscorea zingiberensis sheds light on the biosynthesis, origin and evolution of the medicinally important diosgenin saponins.</title>
        <authorList>
            <person name="Li Y."/>
            <person name="Tan C."/>
            <person name="Li Z."/>
            <person name="Guo J."/>
            <person name="Li S."/>
            <person name="Chen X."/>
            <person name="Wang C."/>
            <person name="Dai X."/>
            <person name="Yang H."/>
            <person name="Song W."/>
            <person name="Hou L."/>
            <person name="Xu J."/>
            <person name="Tong Z."/>
            <person name="Xu A."/>
            <person name="Yuan X."/>
            <person name="Wang W."/>
            <person name="Yang Q."/>
            <person name="Chen L."/>
            <person name="Sun Z."/>
            <person name="Wang K."/>
            <person name="Pan B."/>
            <person name="Chen J."/>
            <person name="Bao Y."/>
            <person name="Liu F."/>
            <person name="Qi X."/>
            <person name="Gang D.R."/>
            <person name="Wen J."/>
            <person name="Li J."/>
        </authorList>
    </citation>
    <scope>NUCLEOTIDE SEQUENCE</scope>
    <source>
        <strain evidence="2">Dzin_1.0</strain>
    </source>
</reference>
<feature type="compositionally biased region" description="Acidic residues" evidence="1">
    <location>
        <begin position="124"/>
        <end position="137"/>
    </location>
</feature>
<evidence type="ECO:0000313" key="3">
    <source>
        <dbReference type="Proteomes" id="UP001085076"/>
    </source>
</evidence>
<organism evidence="2 3">
    <name type="scientific">Dioscorea zingiberensis</name>
    <dbReference type="NCBI Taxonomy" id="325984"/>
    <lineage>
        <taxon>Eukaryota</taxon>
        <taxon>Viridiplantae</taxon>
        <taxon>Streptophyta</taxon>
        <taxon>Embryophyta</taxon>
        <taxon>Tracheophyta</taxon>
        <taxon>Spermatophyta</taxon>
        <taxon>Magnoliopsida</taxon>
        <taxon>Liliopsida</taxon>
        <taxon>Dioscoreales</taxon>
        <taxon>Dioscoreaceae</taxon>
        <taxon>Dioscorea</taxon>
    </lineage>
</organism>
<name>A0A9D5BX18_9LILI</name>
<dbReference type="OrthoDB" id="1685790at2759"/>
<protein>
    <submittedName>
        <fullName evidence="2">Uncharacterized protein</fullName>
    </submittedName>
</protein>
<dbReference type="Proteomes" id="UP001085076">
    <property type="component" value="Miscellaneous, Linkage group lg10"/>
</dbReference>
<keyword evidence="3" id="KW-1185">Reference proteome</keyword>
<dbReference type="EMBL" id="JAGGNH010000010">
    <property type="protein sequence ID" value="KAJ0962200.1"/>
    <property type="molecule type" value="Genomic_DNA"/>
</dbReference>
<gene>
    <name evidence="2" type="ORF">J5N97_030028</name>
</gene>
<feature type="region of interest" description="Disordered" evidence="1">
    <location>
        <begin position="120"/>
        <end position="150"/>
    </location>
</feature>
<evidence type="ECO:0000256" key="1">
    <source>
        <dbReference type="SAM" id="MobiDB-lite"/>
    </source>
</evidence>
<reference evidence="2" key="1">
    <citation type="submission" date="2021-03" db="EMBL/GenBank/DDBJ databases">
        <authorList>
            <person name="Li Z."/>
            <person name="Yang C."/>
        </authorList>
    </citation>
    <scope>NUCLEOTIDE SEQUENCE</scope>
    <source>
        <strain evidence="2">Dzin_1.0</strain>
        <tissue evidence="2">Leaf</tissue>
    </source>
</reference>
<comment type="caution">
    <text evidence="2">The sequence shown here is derived from an EMBL/GenBank/DDBJ whole genome shotgun (WGS) entry which is preliminary data.</text>
</comment>
<evidence type="ECO:0000313" key="2">
    <source>
        <dbReference type="EMBL" id="KAJ0962200.1"/>
    </source>
</evidence>
<dbReference type="AlphaFoldDB" id="A0A9D5BX18"/>
<accession>A0A9D5BX18</accession>